<evidence type="ECO:0000256" key="3">
    <source>
        <dbReference type="ARBA" id="ARBA00023125"/>
    </source>
</evidence>
<dbReference type="HOGENOM" id="CLU_008828_4_0_1"/>
<feature type="compositionally biased region" description="Polar residues" evidence="6">
    <location>
        <begin position="134"/>
        <end position="150"/>
    </location>
</feature>
<dbReference type="RefSeq" id="XP_013267792.1">
    <property type="nucleotide sequence ID" value="XM_013412338.1"/>
</dbReference>
<dbReference type="PANTHER" id="PTHR47424">
    <property type="entry name" value="REGULATORY PROTEIN GAL4"/>
    <property type="match status" value="1"/>
</dbReference>
<dbReference type="GO" id="GO:0000981">
    <property type="term" value="F:DNA-binding transcription factor activity, RNA polymerase II-specific"/>
    <property type="evidence" value="ECO:0007669"/>
    <property type="project" value="InterPro"/>
</dbReference>
<gene>
    <name evidence="8" type="ORF">Z518_09721</name>
</gene>
<protein>
    <recommendedName>
        <fullName evidence="7">Zn(2)-C6 fungal-type domain-containing protein</fullName>
    </recommendedName>
</protein>
<dbReference type="InterPro" id="IPR001138">
    <property type="entry name" value="Zn2Cys6_DnaBD"/>
</dbReference>
<dbReference type="Pfam" id="PF04082">
    <property type="entry name" value="Fungal_trans"/>
    <property type="match status" value="1"/>
</dbReference>
<dbReference type="Gene3D" id="4.10.240.10">
    <property type="entry name" value="Zn(2)-C6 fungal-type DNA-binding domain"/>
    <property type="match status" value="1"/>
</dbReference>
<proteinExistence type="predicted"/>
<dbReference type="VEuPathDB" id="FungiDB:Z518_09721"/>
<dbReference type="GeneID" id="25297792"/>
<dbReference type="GO" id="GO:0005634">
    <property type="term" value="C:nucleus"/>
    <property type="evidence" value="ECO:0007669"/>
    <property type="project" value="TreeGrafter"/>
</dbReference>
<keyword evidence="4" id="KW-0804">Transcription</keyword>
<dbReference type="InterPro" id="IPR036864">
    <property type="entry name" value="Zn2-C6_fun-type_DNA-bd_sf"/>
</dbReference>
<dbReference type="Proteomes" id="UP000053617">
    <property type="component" value="Unassembled WGS sequence"/>
</dbReference>
<sequence>MAGGTANGGEAQTVTKRTLEDGSDNAPKTKRSRYVTNACNECKRRKVKCNGEDPCQRCINSMIACGYHQPPRNNSMSMQIRAVMERVDSLNERLNAISPASVAETSHPPLYSLVDQPDLCLPTADGRVPASAAARNQSVQPSSPRGTETISPEYHGLTSSEFTFEVANESLNELGVGCSISNPNQPNGSLSFQPIPSAHTADKTMVRRLLTRDPLWSIERVDALRYIDIYLNTLGLMYPVVDAQHFESKALMLFDALDSAKAARCRDRIGRTIELLFSVETNKIKLATAAGLVIDQGAGNDTAVRLVQSVLDSTDDSLMNAEGIGGVQLLVLTALFHYSVDEELKASRYVCLASRRCLEMGLHRREMLLKHFRDEHARKLALRIFWSVFMLDRRSSLGLGVPYVIQDSPVDPSLVAMNVDHLYLRTMIPYTKLSGKAWQMSNEFSTKDVHAARDEIDFLDYQVMQWRKQIPDSLRYSPSTPEHPEQIRNNYSPQQRLYLSVVLFIRCNQLRNVIYRPLLQSSAHIKSNPEHTLTALSIAKESLQTMSDLNSTTNLLQMHAIFFKHFIVSALGNLLLITVHATAEYWTQIRETFHMALGLLRQLSTRCGPVKRVWDRLKGLEDLQAKISSARRREAEGQTVDFLGCEVDIGQSHGEASLNPLSIGPSGGDYMLFDSQIRDEFAGFFDSSFNVGDFLEFPLFDNGERG</sequence>
<dbReference type="Pfam" id="PF00172">
    <property type="entry name" value="Zn_clus"/>
    <property type="match status" value="1"/>
</dbReference>
<dbReference type="GO" id="GO:0000978">
    <property type="term" value="F:RNA polymerase II cis-regulatory region sequence-specific DNA binding"/>
    <property type="evidence" value="ECO:0007669"/>
    <property type="project" value="TreeGrafter"/>
</dbReference>
<dbReference type="PANTHER" id="PTHR47424:SF5">
    <property type="entry name" value="ZN(II)2CYS6 TRANSCRIPTION FACTOR (EUROFUNG)"/>
    <property type="match status" value="1"/>
</dbReference>
<dbReference type="SMART" id="SM00066">
    <property type="entry name" value="GAL4"/>
    <property type="match status" value="1"/>
</dbReference>
<dbReference type="GO" id="GO:0008270">
    <property type="term" value="F:zinc ion binding"/>
    <property type="evidence" value="ECO:0007669"/>
    <property type="project" value="InterPro"/>
</dbReference>
<dbReference type="InterPro" id="IPR051127">
    <property type="entry name" value="Fungal_SecMet_Regulators"/>
</dbReference>
<feature type="domain" description="Zn(2)-C6 fungal-type" evidence="7">
    <location>
        <begin position="38"/>
        <end position="67"/>
    </location>
</feature>
<keyword evidence="2" id="KW-0805">Transcription regulation</keyword>
<dbReference type="SMART" id="SM00906">
    <property type="entry name" value="Fungal_trans"/>
    <property type="match status" value="1"/>
</dbReference>
<dbReference type="InterPro" id="IPR007219">
    <property type="entry name" value="XnlR_reg_dom"/>
</dbReference>
<evidence type="ECO:0000256" key="5">
    <source>
        <dbReference type="ARBA" id="ARBA00023242"/>
    </source>
</evidence>
<feature type="region of interest" description="Disordered" evidence="6">
    <location>
        <begin position="131"/>
        <end position="152"/>
    </location>
</feature>
<evidence type="ECO:0000256" key="4">
    <source>
        <dbReference type="ARBA" id="ARBA00023163"/>
    </source>
</evidence>
<dbReference type="CDD" id="cd12148">
    <property type="entry name" value="fungal_TF_MHR"/>
    <property type="match status" value="1"/>
</dbReference>
<dbReference type="CDD" id="cd00067">
    <property type="entry name" value="GAL4"/>
    <property type="match status" value="1"/>
</dbReference>
<reference evidence="8 9" key="1">
    <citation type="submission" date="2015-01" db="EMBL/GenBank/DDBJ databases">
        <title>The Genome Sequence of Rhinocladiella mackenzie CBS 650.93.</title>
        <authorList>
            <consortium name="The Broad Institute Genomics Platform"/>
            <person name="Cuomo C."/>
            <person name="de Hoog S."/>
            <person name="Gorbushina A."/>
            <person name="Stielow B."/>
            <person name="Teixiera M."/>
            <person name="Abouelleil A."/>
            <person name="Chapman S.B."/>
            <person name="Priest M."/>
            <person name="Young S.K."/>
            <person name="Wortman J."/>
            <person name="Nusbaum C."/>
            <person name="Birren B."/>
        </authorList>
    </citation>
    <scope>NUCLEOTIDE SEQUENCE [LARGE SCALE GENOMIC DNA]</scope>
    <source>
        <strain evidence="8 9">CBS 650.93</strain>
    </source>
</reference>
<name>A0A0D2IBJ6_9EURO</name>
<dbReference type="STRING" id="1442369.A0A0D2IBJ6"/>
<evidence type="ECO:0000313" key="9">
    <source>
        <dbReference type="Proteomes" id="UP000053617"/>
    </source>
</evidence>
<evidence type="ECO:0000313" key="8">
    <source>
        <dbReference type="EMBL" id="KIX00656.1"/>
    </source>
</evidence>
<evidence type="ECO:0000256" key="2">
    <source>
        <dbReference type="ARBA" id="ARBA00023015"/>
    </source>
</evidence>
<dbReference type="OrthoDB" id="3971593at2759"/>
<accession>A0A0D2IBJ6</accession>
<keyword evidence="1" id="KW-0479">Metal-binding</keyword>
<keyword evidence="9" id="KW-1185">Reference proteome</keyword>
<dbReference type="PROSITE" id="PS00463">
    <property type="entry name" value="ZN2_CY6_FUNGAL_1"/>
    <property type="match status" value="1"/>
</dbReference>
<dbReference type="GO" id="GO:0006351">
    <property type="term" value="P:DNA-templated transcription"/>
    <property type="evidence" value="ECO:0007669"/>
    <property type="project" value="InterPro"/>
</dbReference>
<dbReference type="GO" id="GO:0000435">
    <property type="term" value="P:positive regulation of transcription from RNA polymerase II promoter by galactose"/>
    <property type="evidence" value="ECO:0007669"/>
    <property type="project" value="TreeGrafter"/>
</dbReference>
<dbReference type="SUPFAM" id="SSF57701">
    <property type="entry name" value="Zn2/Cys6 DNA-binding domain"/>
    <property type="match status" value="1"/>
</dbReference>
<dbReference type="EMBL" id="KN847482">
    <property type="protein sequence ID" value="KIX00656.1"/>
    <property type="molecule type" value="Genomic_DNA"/>
</dbReference>
<feature type="region of interest" description="Disordered" evidence="6">
    <location>
        <begin position="1"/>
        <end position="30"/>
    </location>
</feature>
<organism evidence="8 9">
    <name type="scientific">Rhinocladiella mackenziei CBS 650.93</name>
    <dbReference type="NCBI Taxonomy" id="1442369"/>
    <lineage>
        <taxon>Eukaryota</taxon>
        <taxon>Fungi</taxon>
        <taxon>Dikarya</taxon>
        <taxon>Ascomycota</taxon>
        <taxon>Pezizomycotina</taxon>
        <taxon>Eurotiomycetes</taxon>
        <taxon>Chaetothyriomycetidae</taxon>
        <taxon>Chaetothyriales</taxon>
        <taxon>Herpotrichiellaceae</taxon>
        <taxon>Rhinocladiella</taxon>
    </lineage>
</organism>
<keyword evidence="5" id="KW-0539">Nucleus</keyword>
<keyword evidence="3" id="KW-0238">DNA-binding</keyword>
<evidence type="ECO:0000256" key="6">
    <source>
        <dbReference type="SAM" id="MobiDB-lite"/>
    </source>
</evidence>
<dbReference type="AlphaFoldDB" id="A0A0D2IBJ6"/>
<dbReference type="PROSITE" id="PS50048">
    <property type="entry name" value="ZN2_CY6_FUNGAL_2"/>
    <property type="match status" value="1"/>
</dbReference>
<evidence type="ECO:0000259" key="7">
    <source>
        <dbReference type="PROSITE" id="PS50048"/>
    </source>
</evidence>
<evidence type="ECO:0000256" key="1">
    <source>
        <dbReference type="ARBA" id="ARBA00022723"/>
    </source>
</evidence>